<dbReference type="Pfam" id="PF20599">
    <property type="entry name" value="DUF6796"/>
    <property type="match status" value="1"/>
</dbReference>
<feature type="transmembrane region" description="Helical" evidence="1">
    <location>
        <begin position="174"/>
        <end position="194"/>
    </location>
</feature>
<dbReference type="AlphaFoldDB" id="A0A9W6FER8"/>
<feature type="transmembrane region" description="Helical" evidence="1">
    <location>
        <begin position="56"/>
        <end position="75"/>
    </location>
</feature>
<dbReference type="EMBL" id="BSCH01000007">
    <property type="protein sequence ID" value="GLG89907.1"/>
    <property type="molecule type" value="Genomic_DNA"/>
</dbReference>
<evidence type="ECO:0000256" key="1">
    <source>
        <dbReference type="SAM" id="Phobius"/>
    </source>
</evidence>
<accession>A0A9W6FER8</accession>
<feature type="transmembrane region" description="Helical" evidence="1">
    <location>
        <begin position="95"/>
        <end position="118"/>
    </location>
</feature>
<reference evidence="3" key="4">
    <citation type="submission" date="2022-11" db="EMBL/GenBank/DDBJ databases">
        <title>Draft genome sequence of Sellimonas catena strain 18CBH55.</title>
        <authorList>
            <person name="Hisatomi A."/>
            <person name="Ohkuma M."/>
            <person name="Sakamoto M."/>
        </authorList>
    </citation>
    <scope>NUCLEOTIDE SEQUENCE</scope>
    <source>
        <strain evidence="3">18CBH55</strain>
    </source>
</reference>
<evidence type="ECO:0000313" key="2">
    <source>
        <dbReference type="EMBL" id="GLG05065.1"/>
    </source>
</evidence>
<evidence type="ECO:0000313" key="4">
    <source>
        <dbReference type="Proteomes" id="UP001145145"/>
    </source>
</evidence>
<reference evidence="2" key="2">
    <citation type="submission" date="2022-11" db="EMBL/GenBank/DDBJ databases">
        <title>Draft genome sequence of Sellimonas catena strain 12EGH17.</title>
        <authorList>
            <person name="Hisatomi A."/>
            <person name="Ohkuma M."/>
            <person name="Sakamoto M."/>
        </authorList>
    </citation>
    <scope>NUCLEOTIDE SEQUENCE</scope>
    <source>
        <strain evidence="2">12EGH17</strain>
    </source>
</reference>
<reference evidence="3" key="3">
    <citation type="submission" date="2022-11" db="EMBL/GenBank/DDBJ databases">
        <title>Draft genome sequence of Sellimonas catena strain 18CBH55.</title>
        <authorList>
            <person name="Atsushi H."/>
            <person name="Moriya O."/>
            <person name="Mitsuo S."/>
        </authorList>
    </citation>
    <scope>NUCLEOTIDE SEQUENCE</scope>
    <source>
        <strain evidence="3">18CBH55</strain>
    </source>
</reference>
<keyword evidence="1" id="KW-1133">Transmembrane helix</keyword>
<feature type="transmembrane region" description="Helical" evidence="1">
    <location>
        <begin position="145"/>
        <end position="167"/>
    </location>
</feature>
<keyword evidence="1" id="KW-0472">Membrane</keyword>
<dbReference type="EMBL" id="BSBO01000023">
    <property type="protein sequence ID" value="GLG05065.1"/>
    <property type="molecule type" value="Genomic_DNA"/>
</dbReference>
<feature type="transmembrane region" description="Helical" evidence="1">
    <location>
        <begin position="206"/>
        <end position="227"/>
    </location>
</feature>
<gene>
    <name evidence="2" type="ORF">Selli1_22390</name>
    <name evidence="3" type="ORF">Selli2_13340</name>
</gene>
<dbReference type="Proteomes" id="UP001145145">
    <property type="component" value="Unassembled WGS sequence"/>
</dbReference>
<dbReference type="RefSeq" id="WP_281844900.1">
    <property type="nucleotide sequence ID" value="NZ_BSBO01000023.1"/>
</dbReference>
<dbReference type="InterPro" id="IPR046475">
    <property type="entry name" value="DUF6796"/>
</dbReference>
<keyword evidence="4" id="KW-1185">Reference proteome</keyword>
<comment type="caution">
    <text evidence="2">The sequence shown here is derived from an EMBL/GenBank/DDBJ whole genome shotgun (WGS) entry which is preliminary data.</text>
</comment>
<sequence length="234" mass="26081">MKKEKSKQFIHWCTLGAIGGIFMAAGDWLLGCIPLQQTDTGLFNRAYYLSGSYGLWKPVLTVGLGAVGGFLYYFVVKALNADIDTKYRKTKIIQYLCGIFTVAVALTIHTWVATMAWFTTYLGPRIGEEAAITAVTAYQDDMLPAILSMYVPMLLVFGIHFVMLLAGKTRYPRWILAFHPVTWNILLVAVPDIAQAMQVPTATWMSVMSQSSTNTATVIWCIAAAVYEKKRIQE</sequence>
<protein>
    <submittedName>
        <fullName evidence="2">Uncharacterized protein</fullName>
    </submittedName>
</protein>
<keyword evidence="1" id="KW-0812">Transmembrane</keyword>
<organism evidence="2 4">
    <name type="scientific">Sellimonas catena</name>
    <dbReference type="NCBI Taxonomy" id="2994035"/>
    <lineage>
        <taxon>Bacteria</taxon>
        <taxon>Bacillati</taxon>
        <taxon>Bacillota</taxon>
        <taxon>Clostridia</taxon>
        <taxon>Lachnospirales</taxon>
        <taxon>Lachnospiraceae</taxon>
        <taxon>Sellimonas</taxon>
    </lineage>
</organism>
<feature type="transmembrane region" description="Helical" evidence="1">
    <location>
        <begin position="12"/>
        <end position="36"/>
    </location>
</feature>
<dbReference type="Proteomes" id="UP001145094">
    <property type="component" value="Unassembled WGS sequence"/>
</dbReference>
<reference evidence="2 4" key="5">
    <citation type="journal article" date="2023" name="Int. J. Syst. Evol. Microbiol.">
        <title>Sellimonas catena sp. nov., isolated from human faeces.</title>
        <authorList>
            <person name="Hisatomi A."/>
            <person name="Ohkuma M."/>
            <person name="Sakamoto M."/>
        </authorList>
    </citation>
    <scope>NUCLEOTIDE SEQUENCE [LARGE SCALE GENOMIC DNA]</scope>
    <source>
        <strain evidence="2 4">12EGH17</strain>
        <strain evidence="3">18CBH55</strain>
    </source>
</reference>
<proteinExistence type="predicted"/>
<name>A0A9W6FER8_9FIRM</name>
<reference evidence="2" key="1">
    <citation type="submission" date="2022-11" db="EMBL/GenBank/DDBJ databases">
        <title>Draft genome sequence of Sellimonas catena strain 12EGH17.</title>
        <authorList>
            <person name="Atsushi H."/>
            <person name="Moriya O."/>
            <person name="Mitsuo S."/>
        </authorList>
    </citation>
    <scope>NUCLEOTIDE SEQUENCE</scope>
    <source>
        <strain evidence="2">12EGH17</strain>
    </source>
</reference>
<evidence type="ECO:0000313" key="3">
    <source>
        <dbReference type="EMBL" id="GLG89907.1"/>
    </source>
</evidence>